<keyword evidence="3" id="KW-1185">Reference proteome</keyword>
<dbReference type="STRING" id="317577.GCA_000419625_02072"/>
<proteinExistence type="predicted"/>
<dbReference type="EMBL" id="CP021081">
    <property type="protein sequence ID" value="ASN81162.1"/>
    <property type="molecule type" value="Genomic_DNA"/>
</dbReference>
<evidence type="ECO:0000313" key="3">
    <source>
        <dbReference type="Proteomes" id="UP000259030"/>
    </source>
</evidence>
<dbReference type="Proteomes" id="UP000259030">
    <property type="component" value="Chromosome"/>
</dbReference>
<feature type="signal peptide" evidence="1">
    <location>
        <begin position="1"/>
        <end position="22"/>
    </location>
</feature>
<dbReference type="AlphaFoldDB" id="A0A221SWY3"/>
<gene>
    <name evidence="2" type="ORF">DFI_09215</name>
</gene>
<keyword evidence="1" id="KW-0732">Signal</keyword>
<dbReference type="KEGG" id="dfc:DFI_09215"/>
<feature type="chain" id="PRO_5011227344" evidence="1">
    <location>
        <begin position="23"/>
        <end position="159"/>
    </location>
</feature>
<reference evidence="2 3" key="1">
    <citation type="submission" date="2017-05" db="EMBL/GenBank/DDBJ databases">
        <title>The complete genome sequence of Deinococcus ficus isolated from the rhizosphere of the Ficus religiosa L. in Taiwan.</title>
        <authorList>
            <person name="Wu K.-M."/>
            <person name="Liao T.-L."/>
            <person name="Liu Y.-M."/>
            <person name="Young C.-C."/>
            <person name="Tsai S.-F."/>
        </authorList>
    </citation>
    <scope>NUCLEOTIDE SEQUENCE [LARGE SCALE GENOMIC DNA]</scope>
    <source>
        <strain evidence="2 3">CC-FR2-10</strain>
    </source>
</reference>
<accession>A0A221SWY3</accession>
<protein>
    <submittedName>
        <fullName evidence="2">Uncharacterized protein</fullName>
    </submittedName>
</protein>
<organism evidence="2 3">
    <name type="scientific">Deinococcus ficus</name>
    <dbReference type="NCBI Taxonomy" id="317577"/>
    <lineage>
        <taxon>Bacteria</taxon>
        <taxon>Thermotogati</taxon>
        <taxon>Deinococcota</taxon>
        <taxon>Deinococci</taxon>
        <taxon>Deinococcales</taxon>
        <taxon>Deinococcaceae</taxon>
        <taxon>Deinococcus</taxon>
    </lineage>
</organism>
<sequence>MLTALALSVPAALPGAGAAAPAAPPASAAADLMTRARLAQATYVIQAPEIRGNPNLLNGEQRETILRAMKTDSGAAIKRRYPQATVTTDETAPNAIRVTPILITPGALLPWLSMGAQLQLDFPEGRRVILSESHSVLTVYQHQADAANFVFDSLSKKLP</sequence>
<name>A0A221SWY3_9DEIO</name>
<evidence type="ECO:0000313" key="2">
    <source>
        <dbReference type="EMBL" id="ASN81162.1"/>
    </source>
</evidence>
<evidence type="ECO:0000256" key="1">
    <source>
        <dbReference type="SAM" id="SignalP"/>
    </source>
</evidence>